<name>A0A917TWM6_9BACI</name>
<dbReference type="Proteomes" id="UP000618460">
    <property type="component" value="Unassembled WGS sequence"/>
</dbReference>
<evidence type="ECO:0000313" key="2">
    <source>
        <dbReference type="EMBL" id="GGM41315.1"/>
    </source>
</evidence>
<dbReference type="OrthoDB" id="9972153at2"/>
<keyword evidence="1" id="KW-0472">Membrane</keyword>
<dbReference type="RefSeq" id="WP_117156944.1">
    <property type="nucleotide sequence ID" value="NZ_BMLG01000026.1"/>
</dbReference>
<evidence type="ECO:0000313" key="3">
    <source>
        <dbReference type="Proteomes" id="UP000618460"/>
    </source>
</evidence>
<keyword evidence="3" id="KW-1185">Reference proteome</keyword>
<feature type="transmembrane region" description="Helical" evidence="1">
    <location>
        <begin position="7"/>
        <end position="32"/>
    </location>
</feature>
<comment type="caution">
    <text evidence="2">The sequence shown here is derived from an EMBL/GenBank/DDBJ whole genome shotgun (WGS) entry which is preliminary data.</text>
</comment>
<dbReference type="EMBL" id="BMLG01000026">
    <property type="protein sequence ID" value="GGM41315.1"/>
    <property type="molecule type" value="Genomic_DNA"/>
</dbReference>
<protein>
    <submittedName>
        <fullName evidence="2">Uncharacterized protein</fullName>
    </submittedName>
</protein>
<keyword evidence="1" id="KW-1133">Transmembrane helix</keyword>
<accession>A0A917TWM6</accession>
<dbReference type="AlphaFoldDB" id="A0A917TWM6"/>
<organism evidence="2 3">
    <name type="scientific">Paraliobacillus quinghaiensis</name>
    <dbReference type="NCBI Taxonomy" id="470815"/>
    <lineage>
        <taxon>Bacteria</taxon>
        <taxon>Bacillati</taxon>
        <taxon>Bacillota</taxon>
        <taxon>Bacilli</taxon>
        <taxon>Bacillales</taxon>
        <taxon>Bacillaceae</taxon>
        <taxon>Paraliobacillus</taxon>
    </lineage>
</organism>
<sequence>MDKNMKYIIFAFAGWLIFSVSMPAFEIVSDVLDDIGLWDFYFVYTFFRLLKFLIQIVALGTVFVFALPIILSAWRGLRNN</sequence>
<reference evidence="2" key="2">
    <citation type="submission" date="2020-09" db="EMBL/GenBank/DDBJ databases">
        <authorList>
            <person name="Sun Q."/>
            <person name="Zhou Y."/>
        </authorList>
    </citation>
    <scope>NUCLEOTIDE SEQUENCE</scope>
    <source>
        <strain evidence="2">CGMCC 1.6333</strain>
    </source>
</reference>
<reference evidence="2" key="1">
    <citation type="journal article" date="2014" name="Int. J. Syst. Evol. Microbiol.">
        <title>Complete genome sequence of Corynebacterium casei LMG S-19264T (=DSM 44701T), isolated from a smear-ripened cheese.</title>
        <authorList>
            <consortium name="US DOE Joint Genome Institute (JGI-PGF)"/>
            <person name="Walter F."/>
            <person name="Albersmeier A."/>
            <person name="Kalinowski J."/>
            <person name="Ruckert C."/>
        </authorList>
    </citation>
    <scope>NUCLEOTIDE SEQUENCE</scope>
    <source>
        <strain evidence="2">CGMCC 1.6333</strain>
    </source>
</reference>
<gene>
    <name evidence="2" type="ORF">GCM10011351_29370</name>
</gene>
<keyword evidence="1" id="KW-0812">Transmembrane</keyword>
<evidence type="ECO:0000256" key="1">
    <source>
        <dbReference type="SAM" id="Phobius"/>
    </source>
</evidence>
<proteinExistence type="predicted"/>
<feature type="transmembrane region" description="Helical" evidence="1">
    <location>
        <begin position="52"/>
        <end position="74"/>
    </location>
</feature>